<protein>
    <submittedName>
        <fullName evidence="2">Cobaltochelatase, CobN subunit</fullName>
    </submittedName>
</protein>
<keyword evidence="3" id="KW-1185">Reference proteome</keyword>
<comment type="caution">
    <text evidence="2">The sequence shown here is derived from an EMBL/GenBank/DDBJ whole genome shotgun (WGS) entry which is preliminary data.</text>
</comment>
<evidence type="ECO:0000313" key="2">
    <source>
        <dbReference type="EMBL" id="EGH49158.1"/>
    </source>
</evidence>
<organism evidence="2 3">
    <name type="scientific">Pseudomonas syringae pv. pisi str. 1704B</name>
    <dbReference type="NCBI Taxonomy" id="629263"/>
    <lineage>
        <taxon>Bacteria</taxon>
        <taxon>Pseudomonadati</taxon>
        <taxon>Pseudomonadota</taxon>
        <taxon>Gammaproteobacteria</taxon>
        <taxon>Pseudomonadales</taxon>
        <taxon>Pseudomonadaceae</taxon>
        <taxon>Pseudomonas</taxon>
        <taxon>Pseudomonas syringae</taxon>
    </lineage>
</organism>
<dbReference type="InterPro" id="IPR003672">
    <property type="entry name" value="CobN/Mg_chltase"/>
</dbReference>
<feature type="non-terminal residue" evidence="2">
    <location>
        <position position="1"/>
    </location>
</feature>
<feature type="non-terminal residue" evidence="2">
    <location>
        <position position="58"/>
    </location>
</feature>
<gene>
    <name evidence="2" type="ORF">PSYPI_45111</name>
</gene>
<evidence type="ECO:0000259" key="1">
    <source>
        <dbReference type="Pfam" id="PF02514"/>
    </source>
</evidence>
<accession>F3GQ05</accession>
<feature type="domain" description="CobN/magnesium chelatase" evidence="1">
    <location>
        <begin position="28"/>
        <end position="58"/>
    </location>
</feature>
<evidence type="ECO:0000313" key="3">
    <source>
        <dbReference type="Proteomes" id="UP000004986"/>
    </source>
</evidence>
<dbReference type="Proteomes" id="UP000004986">
    <property type="component" value="Unassembled WGS sequence"/>
</dbReference>
<dbReference type="AlphaFoldDB" id="F3GQ05"/>
<dbReference type="EMBL" id="AEAI01003906">
    <property type="protein sequence ID" value="EGH49158.1"/>
    <property type="molecule type" value="Genomic_DNA"/>
</dbReference>
<name>F3GQ05_PSESJ</name>
<reference evidence="2 3" key="1">
    <citation type="journal article" date="2011" name="PLoS Pathog.">
        <title>Dynamic evolution of pathogenicity revealed by sequencing and comparative genomics of 19 Pseudomonas syringae isolates.</title>
        <authorList>
            <person name="Baltrus D.A."/>
            <person name="Nishimura M.T."/>
            <person name="Romanchuk A."/>
            <person name="Chang J.H."/>
            <person name="Mukhtar M.S."/>
            <person name="Cherkis K."/>
            <person name="Roach J."/>
            <person name="Grant S.R."/>
            <person name="Jones C.D."/>
            <person name="Dangl J.L."/>
        </authorList>
    </citation>
    <scope>NUCLEOTIDE SEQUENCE [LARGE SCALE GENOMIC DNA]</scope>
    <source>
        <strain evidence="2 3">1704B</strain>
    </source>
</reference>
<sequence>GESLEEDSQFGAVVQLPGQVHAGRRQVNCIRLDRPRVDVTLRVSGFFRDAFANLIKLF</sequence>
<proteinExistence type="predicted"/>
<dbReference type="Pfam" id="PF02514">
    <property type="entry name" value="CobN-Mg_chel"/>
    <property type="match status" value="1"/>
</dbReference>